<protein>
    <submittedName>
        <fullName evidence="9">Sodium:solute symporter family protein</fullName>
    </submittedName>
</protein>
<accession>A0ABP3TW21</accession>
<keyword evidence="5 8" id="KW-1133">Transmembrane helix</keyword>
<feature type="transmembrane region" description="Helical" evidence="8">
    <location>
        <begin position="379"/>
        <end position="401"/>
    </location>
</feature>
<sequence length="465" mass="49826">MLVLLLFCSLFIAAGYIVSKNVSSGTDFLVAGRNLPIVFLTFTIAATHFGGGALVGGIEQGASKGVWAGMYAIIGYAIACFINAFVAPKFRRASNNLTPPDFIETRYGYSKFLRGYHVFVYILGTVAIISAQFNAFGGIAAAFGISRTPAIILGAVSVMIYTFMAGMWGVAVTDFMQLLICMIFLPIVSFVGLNALNTQTGVTLGTLLSAPFFETPDAAGSFMYSLIPTIVGSMFAYEYFLRFQSAKSEKDARNSSLIAGVLLLLLAIPVGIIGAMGQRLYPTVPANEVLGHVVNETLPVWAGYIFLGAVLAAIMSTADSLMTSLSGMVTRDIYHKLLNPDKDFDTLPNTLKMARITTVIGCAIAMLISLKFRSIIGLLFWPSPLQSGVLFAPIIIGMFWNRASRKGAYASVIIGACVALIDMLGICKLPERMFVTMAAATFALVVVSILNPDKPVEITTSSEVK</sequence>
<keyword evidence="10" id="KW-1185">Reference proteome</keyword>
<dbReference type="Pfam" id="PF00474">
    <property type="entry name" value="SSF"/>
    <property type="match status" value="1"/>
</dbReference>
<evidence type="ECO:0000256" key="3">
    <source>
        <dbReference type="ARBA" id="ARBA00022448"/>
    </source>
</evidence>
<organism evidence="9 10">
    <name type="scientific">Clostridium malenominatum</name>
    <dbReference type="NCBI Taxonomy" id="1539"/>
    <lineage>
        <taxon>Bacteria</taxon>
        <taxon>Bacillati</taxon>
        <taxon>Bacillota</taxon>
        <taxon>Clostridia</taxon>
        <taxon>Eubacteriales</taxon>
        <taxon>Clostridiaceae</taxon>
        <taxon>Clostridium</taxon>
    </lineage>
</organism>
<evidence type="ECO:0000313" key="10">
    <source>
        <dbReference type="Proteomes" id="UP001500339"/>
    </source>
</evidence>
<feature type="transmembrane region" description="Helical" evidence="8">
    <location>
        <begin position="150"/>
        <end position="169"/>
    </location>
</feature>
<feature type="transmembrane region" description="Helical" evidence="8">
    <location>
        <begin position="35"/>
        <end position="58"/>
    </location>
</feature>
<feature type="transmembrane region" description="Helical" evidence="8">
    <location>
        <begin position="257"/>
        <end position="277"/>
    </location>
</feature>
<gene>
    <name evidence="9" type="ORF">GCM10008905_01930</name>
</gene>
<feature type="transmembrane region" description="Helical" evidence="8">
    <location>
        <begin position="353"/>
        <end position="372"/>
    </location>
</feature>
<evidence type="ECO:0000256" key="5">
    <source>
        <dbReference type="ARBA" id="ARBA00022989"/>
    </source>
</evidence>
<evidence type="ECO:0000256" key="4">
    <source>
        <dbReference type="ARBA" id="ARBA00022692"/>
    </source>
</evidence>
<name>A0ABP3TW21_9CLOT</name>
<evidence type="ECO:0000256" key="8">
    <source>
        <dbReference type="SAM" id="Phobius"/>
    </source>
</evidence>
<comment type="similarity">
    <text evidence="2 7">Belongs to the sodium:solute symporter (SSF) (TC 2.A.21) family.</text>
</comment>
<dbReference type="InterPro" id="IPR050277">
    <property type="entry name" value="Sodium:Solute_Symporter"/>
</dbReference>
<evidence type="ECO:0000256" key="7">
    <source>
        <dbReference type="RuleBase" id="RU362091"/>
    </source>
</evidence>
<keyword evidence="6 8" id="KW-0472">Membrane</keyword>
<evidence type="ECO:0000256" key="6">
    <source>
        <dbReference type="ARBA" id="ARBA00023136"/>
    </source>
</evidence>
<comment type="subcellular location">
    <subcellularLocation>
        <location evidence="1">Membrane</location>
        <topology evidence="1">Multi-pass membrane protein</topology>
    </subcellularLocation>
</comment>
<dbReference type="InterPro" id="IPR001734">
    <property type="entry name" value="Na/solute_symporter"/>
</dbReference>
<dbReference type="Gene3D" id="1.20.1730.10">
    <property type="entry name" value="Sodium/glucose cotransporter"/>
    <property type="match status" value="1"/>
</dbReference>
<comment type="caution">
    <text evidence="9">The sequence shown here is derived from an EMBL/GenBank/DDBJ whole genome shotgun (WGS) entry which is preliminary data.</text>
</comment>
<proteinExistence type="inferred from homology"/>
<dbReference type="Proteomes" id="UP001500339">
    <property type="component" value="Unassembled WGS sequence"/>
</dbReference>
<feature type="transmembrane region" description="Helical" evidence="8">
    <location>
        <begin position="65"/>
        <end position="86"/>
    </location>
</feature>
<dbReference type="CDD" id="cd10322">
    <property type="entry name" value="SLC5sbd"/>
    <property type="match status" value="1"/>
</dbReference>
<evidence type="ECO:0000256" key="1">
    <source>
        <dbReference type="ARBA" id="ARBA00004141"/>
    </source>
</evidence>
<keyword evidence="3" id="KW-0813">Transport</keyword>
<dbReference type="PANTHER" id="PTHR48086">
    <property type="entry name" value="SODIUM/PROLINE SYMPORTER-RELATED"/>
    <property type="match status" value="1"/>
</dbReference>
<feature type="transmembrane region" description="Helical" evidence="8">
    <location>
        <begin position="298"/>
        <end position="318"/>
    </location>
</feature>
<dbReference type="InterPro" id="IPR038377">
    <property type="entry name" value="Na/Glc_symporter_sf"/>
</dbReference>
<feature type="transmembrane region" description="Helical" evidence="8">
    <location>
        <begin position="433"/>
        <end position="450"/>
    </location>
</feature>
<dbReference type="PANTHER" id="PTHR48086:SF7">
    <property type="entry name" value="SODIUM-SOLUTE SYMPORTER-RELATED"/>
    <property type="match status" value="1"/>
</dbReference>
<feature type="transmembrane region" description="Helical" evidence="8">
    <location>
        <begin position="407"/>
        <end position="426"/>
    </location>
</feature>
<evidence type="ECO:0000256" key="2">
    <source>
        <dbReference type="ARBA" id="ARBA00006434"/>
    </source>
</evidence>
<feature type="transmembrane region" description="Helical" evidence="8">
    <location>
        <begin position="175"/>
        <end position="197"/>
    </location>
</feature>
<dbReference type="PROSITE" id="PS50283">
    <property type="entry name" value="NA_SOLUT_SYMP_3"/>
    <property type="match status" value="1"/>
</dbReference>
<dbReference type="RefSeq" id="WP_343765500.1">
    <property type="nucleotide sequence ID" value="NZ_BAAACF010000001.1"/>
</dbReference>
<keyword evidence="4 8" id="KW-0812">Transmembrane</keyword>
<feature type="transmembrane region" description="Helical" evidence="8">
    <location>
        <begin position="118"/>
        <end position="143"/>
    </location>
</feature>
<dbReference type="EMBL" id="BAAACF010000001">
    <property type="protein sequence ID" value="GAA0716899.1"/>
    <property type="molecule type" value="Genomic_DNA"/>
</dbReference>
<evidence type="ECO:0000313" key="9">
    <source>
        <dbReference type="EMBL" id="GAA0716899.1"/>
    </source>
</evidence>
<feature type="transmembrane region" description="Helical" evidence="8">
    <location>
        <begin position="218"/>
        <end position="237"/>
    </location>
</feature>
<reference evidence="10" key="1">
    <citation type="journal article" date="2019" name="Int. J. Syst. Evol. Microbiol.">
        <title>The Global Catalogue of Microorganisms (GCM) 10K type strain sequencing project: providing services to taxonomists for standard genome sequencing and annotation.</title>
        <authorList>
            <consortium name="The Broad Institute Genomics Platform"/>
            <consortium name="The Broad Institute Genome Sequencing Center for Infectious Disease"/>
            <person name="Wu L."/>
            <person name="Ma J."/>
        </authorList>
    </citation>
    <scope>NUCLEOTIDE SEQUENCE [LARGE SCALE GENOMIC DNA]</scope>
    <source>
        <strain evidence="10">JCM 1405</strain>
    </source>
</reference>